<name>I6NTK2_9CAUD</name>
<accession>I6NTK2</accession>
<feature type="transmembrane region" description="Helical" evidence="1">
    <location>
        <begin position="28"/>
        <end position="46"/>
    </location>
</feature>
<dbReference type="Proteomes" id="UP000009012">
    <property type="component" value="Segment"/>
</dbReference>
<keyword evidence="3" id="KW-1185">Reference proteome</keyword>
<dbReference type="EMBL" id="JN564907">
    <property type="protein sequence ID" value="AEY69514.1"/>
    <property type="molecule type" value="Genomic_DNA"/>
</dbReference>
<dbReference type="KEGG" id="vg:13405262"/>
<keyword evidence="1" id="KW-1133">Transmembrane helix</keyword>
<evidence type="ECO:0000256" key="1">
    <source>
        <dbReference type="SAM" id="Phobius"/>
    </source>
</evidence>
<protein>
    <submittedName>
        <fullName evidence="2">Uncharacterized protein</fullName>
    </submittedName>
</protein>
<keyword evidence="1" id="KW-0812">Transmembrane</keyword>
<dbReference type="RefSeq" id="YP_006561087.1">
    <property type="nucleotide sequence ID" value="NC_018283.1"/>
</dbReference>
<evidence type="ECO:0000313" key="2">
    <source>
        <dbReference type="EMBL" id="AEY69514.1"/>
    </source>
</evidence>
<gene>
    <name evidence="2" type="ORF">AH2_0003</name>
</gene>
<reference evidence="2 3" key="1">
    <citation type="journal article" date="2012" name="BMC Genomics">
        <title>Comparative analysis of two phenotypically-similar but genomically-distinct Burkholderia cenocepacia-specific bacteriophages.</title>
        <authorList>
            <person name="Lynch K.H."/>
            <person name="Stothard P."/>
            <person name="Dennis J.J."/>
        </authorList>
    </citation>
    <scope>NUCLEOTIDE SEQUENCE [LARGE SCALE GENOMIC DNA]</scope>
</reference>
<proteinExistence type="predicted"/>
<sequence>MRASLFLVGAGVALALFGAVITTAGFLAFIIRAARGALGVIMKLFAPIRRAITRRRAARAVDRVFLAIDCARERGTLADPATRDSLGDALRDALTAHEEISRGRP</sequence>
<keyword evidence="1" id="KW-0472">Membrane</keyword>
<organism evidence="2 3">
    <name type="scientific">Burkholderia phage vB_BceS_AH2</name>
    <dbReference type="NCBI Taxonomy" id="1133022"/>
    <lineage>
        <taxon>Viruses</taxon>
        <taxon>Duplodnaviria</taxon>
        <taxon>Heunggongvirae</taxon>
        <taxon>Uroviricota</taxon>
        <taxon>Caudoviricetes</taxon>
        <taxon>Casjensviridae</taxon>
        <taxon>Ahduovirus</taxon>
        <taxon>Ahduovirus AH2</taxon>
        <taxon>Burkholderia virus AH2</taxon>
    </lineage>
</organism>
<dbReference type="GeneID" id="13405262"/>
<evidence type="ECO:0000313" key="3">
    <source>
        <dbReference type="Proteomes" id="UP000009012"/>
    </source>
</evidence>